<dbReference type="FunFam" id="3.30.200.20:FF:000070">
    <property type="entry name" value="Protein kinase C"/>
    <property type="match status" value="1"/>
</dbReference>
<feature type="domain" description="PAS" evidence="15">
    <location>
        <begin position="78"/>
        <end position="142"/>
    </location>
</feature>
<feature type="domain" description="Protein kinase" evidence="13">
    <location>
        <begin position="538"/>
        <end position="810"/>
    </location>
</feature>
<dbReference type="CDD" id="cd00130">
    <property type="entry name" value="PAS"/>
    <property type="match status" value="2"/>
</dbReference>
<comment type="similarity">
    <text evidence="1">Belongs to the protein kinase superfamily. AGC Ser/Thr protein kinase family. PKC subfamily.</text>
</comment>
<dbReference type="EC" id="2.7.11.13" evidence="2"/>
<evidence type="ECO:0000256" key="7">
    <source>
        <dbReference type="ARBA" id="ARBA00022741"/>
    </source>
</evidence>
<dbReference type="CDD" id="cd11391">
    <property type="entry name" value="bHLH_PAS"/>
    <property type="match status" value="1"/>
</dbReference>
<evidence type="ECO:0000256" key="4">
    <source>
        <dbReference type="ARBA" id="ARBA00022553"/>
    </source>
</evidence>
<dbReference type="InterPro" id="IPR000961">
    <property type="entry name" value="AGC-kinase_C"/>
</dbReference>
<evidence type="ECO:0000256" key="3">
    <source>
        <dbReference type="ARBA" id="ARBA00022527"/>
    </source>
</evidence>
<dbReference type="Gene3D" id="3.30.450.20">
    <property type="entry name" value="PAS domain"/>
    <property type="match status" value="2"/>
</dbReference>
<organism evidence="19 20">
    <name type="scientific">Steinernema hermaphroditum</name>
    <dbReference type="NCBI Taxonomy" id="289476"/>
    <lineage>
        <taxon>Eukaryota</taxon>
        <taxon>Metazoa</taxon>
        <taxon>Ecdysozoa</taxon>
        <taxon>Nematoda</taxon>
        <taxon>Chromadorea</taxon>
        <taxon>Rhabditida</taxon>
        <taxon>Tylenchina</taxon>
        <taxon>Panagrolaimomorpha</taxon>
        <taxon>Strongyloidoidea</taxon>
        <taxon>Steinernematidae</taxon>
        <taxon>Steinernema</taxon>
    </lineage>
</organism>
<dbReference type="PROSITE" id="PS50011">
    <property type="entry name" value="PROTEIN_KINASE_DOM"/>
    <property type="match status" value="1"/>
</dbReference>
<dbReference type="Proteomes" id="UP001175271">
    <property type="component" value="Unassembled WGS sequence"/>
</dbReference>
<dbReference type="InterPro" id="IPR011598">
    <property type="entry name" value="bHLH_dom"/>
</dbReference>
<dbReference type="GO" id="GO:0006355">
    <property type="term" value="P:regulation of DNA-templated transcription"/>
    <property type="evidence" value="ECO:0007669"/>
    <property type="project" value="InterPro"/>
</dbReference>
<feature type="domain" description="PAS" evidence="15">
    <location>
        <begin position="217"/>
        <end position="263"/>
    </location>
</feature>
<dbReference type="SUPFAM" id="SSF54277">
    <property type="entry name" value="CAD &amp; PB1 domains"/>
    <property type="match status" value="1"/>
</dbReference>
<dbReference type="GO" id="GO:0046983">
    <property type="term" value="F:protein dimerization activity"/>
    <property type="evidence" value="ECO:0007669"/>
    <property type="project" value="InterPro"/>
</dbReference>
<dbReference type="PROSITE" id="PS00479">
    <property type="entry name" value="ZF_DAG_PE_1"/>
    <property type="match status" value="1"/>
</dbReference>
<evidence type="ECO:0000256" key="8">
    <source>
        <dbReference type="ARBA" id="ARBA00022771"/>
    </source>
</evidence>
<proteinExistence type="inferred from homology"/>
<keyword evidence="5" id="KW-0808">Transferase</keyword>
<dbReference type="PROSITE" id="PS50888">
    <property type="entry name" value="BHLH"/>
    <property type="match status" value="1"/>
</dbReference>
<keyword evidence="8" id="KW-0863">Zinc-finger</keyword>
<dbReference type="InterPro" id="IPR013767">
    <property type="entry name" value="PAS_fold"/>
</dbReference>
<dbReference type="CDD" id="cd20794">
    <property type="entry name" value="C1_aPKC"/>
    <property type="match status" value="1"/>
</dbReference>
<dbReference type="InterPro" id="IPR011009">
    <property type="entry name" value="Kinase-like_dom_sf"/>
</dbReference>
<evidence type="ECO:0000256" key="5">
    <source>
        <dbReference type="ARBA" id="ARBA00022679"/>
    </source>
</evidence>
<dbReference type="SMART" id="SM00109">
    <property type="entry name" value="C1"/>
    <property type="match status" value="1"/>
</dbReference>
<evidence type="ECO:0000256" key="6">
    <source>
        <dbReference type="ARBA" id="ARBA00022723"/>
    </source>
</evidence>
<feature type="domain" description="Phorbol-ester/DAG-type" evidence="14">
    <location>
        <begin position="427"/>
        <end position="477"/>
    </location>
</feature>
<dbReference type="GO" id="GO:0004697">
    <property type="term" value="F:diacylglycerol-dependent serine/threonine kinase activity"/>
    <property type="evidence" value="ECO:0007669"/>
    <property type="project" value="UniProtKB-EC"/>
</dbReference>
<evidence type="ECO:0000256" key="12">
    <source>
        <dbReference type="PROSITE-ProRule" id="PRU10141"/>
    </source>
</evidence>
<dbReference type="SMART" id="SM00133">
    <property type="entry name" value="S_TK_X"/>
    <property type="match status" value="1"/>
</dbReference>
<evidence type="ECO:0000259" key="14">
    <source>
        <dbReference type="PROSITE" id="PS50081"/>
    </source>
</evidence>
<dbReference type="InterPro" id="IPR000014">
    <property type="entry name" value="PAS"/>
</dbReference>
<accession>A0AA39GTN5</accession>
<dbReference type="Gene3D" id="3.30.200.20">
    <property type="entry name" value="Phosphorylase Kinase, domain 1"/>
    <property type="match status" value="1"/>
</dbReference>
<dbReference type="SUPFAM" id="SSF57889">
    <property type="entry name" value="Cysteine-rich domain"/>
    <property type="match status" value="1"/>
</dbReference>
<dbReference type="InterPro" id="IPR017441">
    <property type="entry name" value="Protein_kinase_ATP_BS"/>
</dbReference>
<dbReference type="Pfam" id="PF00564">
    <property type="entry name" value="PB1"/>
    <property type="match status" value="1"/>
</dbReference>
<dbReference type="SMART" id="SM00091">
    <property type="entry name" value="PAS"/>
    <property type="match status" value="2"/>
</dbReference>
<dbReference type="Pfam" id="PF00069">
    <property type="entry name" value="Pkinase"/>
    <property type="match status" value="1"/>
</dbReference>
<dbReference type="PROSITE" id="PS51745">
    <property type="entry name" value="PB1"/>
    <property type="match status" value="1"/>
</dbReference>
<reference evidence="19" key="1">
    <citation type="submission" date="2023-06" db="EMBL/GenBank/DDBJ databases">
        <title>Genomic analysis of the entomopathogenic nematode Steinernema hermaphroditum.</title>
        <authorList>
            <person name="Schwarz E.M."/>
            <person name="Heppert J.K."/>
            <person name="Baniya A."/>
            <person name="Schwartz H.T."/>
            <person name="Tan C.-H."/>
            <person name="Antoshechkin I."/>
            <person name="Sternberg P.W."/>
            <person name="Goodrich-Blair H."/>
            <person name="Dillman A.R."/>
        </authorList>
    </citation>
    <scope>NUCLEOTIDE SEQUENCE</scope>
    <source>
        <strain evidence="19">PS9179</strain>
        <tissue evidence="19">Whole animal</tissue>
    </source>
</reference>
<dbReference type="PRINTS" id="PR00008">
    <property type="entry name" value="DAGPEDOMAIN"/>
</dbReference>
<dbReference type="InterPro" id="IPR008271">
    <property type="entry name" value="Ser/Thr_kinase_AS"/>
</dbReference>
<evidence type="ECO:0000259" key="13">
    <source>
        <dbReference type="PROSITE" id="PS50011"/>
    </source>
</evidence>
<dbReference type="PROSITE" id="PS51285">
    <property type="entry name" value="AGC_KINASE_CTER"/>
    <property type="match status" value="1"/>
</dbReference>
<feature type="domain" description="AGC-kinase C-terminal" evidence="17">
    <location>
        <begin position="812"/>
        <end position="883"/>
    </location>
</feature>
<dbReference type="PROSITE" id="PS50081">
    <property type="entry name" value="ZF_DAG_PE_2"/>
    <property type="match status" value="1"/>
</dbReference>
<evidence type="ECO:0000256" key="11">
    <source>
        <dbReference type="ARBA" id="ARBA00022840"/>
    </source>
</evidence>
<dbReference type="SMART" id="SM00666">
    <property type="entry name" value="PB1"/>
    <property type="match status" value="1"/>
</dbReference>
<feature type="domain" description="BHLH" evidence="16">
    <location>
        <begin position="2"/>
        <end position="56"/>
    </location>
</feature>
<name>A0AA39GTN5_9BILA</name>
<dbReference type="AlphaFoldDB" id="A0AA39GTN5"/>
<dbReference type="InterPro" id="IPR035965">
    <property type="entry name" value="PAS-like_dom_sf"/>
</dbReference>
<dbReference type="InterPro" id="IPR053793">
    <property type="entry name" value="PB1-like"/>
</dbReference>
<dbReference type="GO" id="GO:0005524">
    <property type="term" value="F:ATP binding"/>
    <property type="evidence" value="ECO:0007669"/>
    <property type="project" value="UniProtKB-UniRule"/>
</dbReference>
<gene>
    <name evidence="19" type="ORF">QR680_000124</name>
</gene>
<keyword evidence="3" id="KW-0723">Serine/threonine-protein kinase</keyword>
<dbReference type="Pfam" id="PF00433">
    <property type="entry name" value="Pkinase_C"/>
    <property type="match status" value="1"/>
</dbReference>
<evidence type="ECO:0000256" key="2">
    <source>
        <dbReference type="ARBA" id="ARBA00012429"/>
    </source>
</evidence>
<evidence type="ECO:0000259" key="15">
    <source>
        <dbReference type="PROSITE" id="PS50112"/>
    </source>
</evidence>
<feature type="binding site" evidence="12">
    <location>
        <position position="571"/>
    </location>
    <ligand>
        <name>ATP</name>
        <dbReference type="ChEBI" id="CHEBI:30616"/>
    </ligand>
</feature>
<evidence type="ECO:0000256" key="9">
    <source>
        <dbReference type="ARBA" id="ARBA00022777"/>
    </source>
</evidence>
<dbReference type="SUPFAM" id="SSF55785">
    <property type="entry name" value="PYP-like sensor domain (PAS domain)"/>
    <property type="match status" value="2"/>
</dbReference>
<dbReference type="Pfam" id="PF00989">
    <property type="entry name" value="PAS"/>
    <property type="match status" value="1"/>
</dbReference>
<dbReference type="Gene3D" id="3.30.60.20">
    <property type="match status" value="1"/>
</dbReference>
<evidence type="ECO:0000256" key="1">
    <source>
        <dbReference type="ARBA" id="ARBA00005490"/>
    </source>
</evidence>
<evidence type="ECO:0000259" key="18">
    <source>
        <dbReference type="PROSITE" id="PS51745"/>
    </source>
</evidence>
<evidence type="ECO:0000259" key="17">
    <source>
        <dbReference type="PROSITE" id="PS51285"/>
    </source>
</evidence>
<dbReference type="PANTHER" id="PTHR24351">
    <property type="entry name" value="RIBOSOMAL PROTEIN S6 KINASE"/>
    <property type="match status" value="1"/>
</dbReference>
<keyword evidence="9" id="KW-0418">Kinase</keyword>
<keyword evidence="4" id="KW-0597">Phosphoprotein</keyword>
<evidence type="ECO:0000259" key="16">
    <source>
        <dbReference type="PROSITE" id="PS50888"/>
    </source>
</evidence>
<comment type="caution">
    <text evidence="19">The sequence shown here is derived from an EMBL/GenBank/DDBJ whole genome shotgun (WGS) entry which is preliminary data.</text>
</comment>
<dbReference type="InterPro" id="IPR002219">
    <property type="entry name" value="PKC_DAG/PE"/>
</dbReference>
<dbReference type="PROSITE" id="PS00108">
    <property type="entry name" value="PROTEIN_KINASE_ST"/>
    <property type="match status" value="1"/>
</dbReference>
<keyword evidence="7 12" id="KW-0547">Nucleotide-binding</keyword>
<dbReference type="Gene3D" id="3.10.20.90">
    <property type="entry name" value="Phosphatidylinositol 3-kinase Catalytic Subunit, Chain A, domain 1"/>
    <property type="match status" value="1"/>
</dbReference>
<feature type="domain" description="PB1" evidence="18">
    <location>
        <begin position="305"/>
        <end position="393"/>
    </location>
</feature>
<keyword evidence="10" id="KW-0862">Zinc</keyword>
<keyword evidence="6" id="KW-0479">Metal-binding</keyword>
<dbReference type="InterPro" id="IPR020454">
    <property type="entry name" value="DAG/PE-bd"/>
</dbReference>
<dbReference type="PROSITE" id="PS00107">
    <property type="entry name" value="PROTEIN_KINASE_ATP"/>
    <property type="match status" value="1"/>
</dbReference>
<dbReference type="InterPro" id="IPR046349">
    <property type="entry name" value="C1-like_sf"/>
</dbReference>
<dbReference type="InterPro" id="IPR017892">
    <property type="entry name" value="Pkinase_C"/>
</dbReference>
<keyword evidence="11 12" id="KW-0067">ATP-binding</keyword>
<dbReference type="Gene3D" id="1.10.510.10">
    <property type="entry name" value="Transferase(Phosphotransferase) domain 1"/>
    <property type="match status" value="1"/>
</dbReference>
<dbReference type="GO" id="GO:0008270">
    <property type="term" value="F:zinc ion binding"/>
    <property type="evidence" value="ECO:0007669"/>
    <property type="project" value="UniProtKB-KW"/>
</dbReference>
<dbReference type="FunFam" id="1.10.510.10:FF:000048">
    <property type="entry name" value="Protein kinase C"/>
    <property type="match status" value="1"/>
</dbReference>
<dbReference type="EMBL" id="JAUCMV010000005">
    <property type="protein sequence ID" value="KAK0393261.1"/>
    <property type="molecule type" value="Genomic_DNA"/>
</dbReference>
<dbReference type="SUPFAM" id="SSF56112">
    <property type="entry name" value="Protein kinase-like (PK-like)"/>
    <property type="match status" value="1"/>
</dbReference>
<evidence type="ECO:0000256" key="10">
    <source>
        <dbReference type="ARBA" id="ARBA00022833"/>
    </source>
</evidence>
<dbReference type="InterPro" id="IPR000719">
    <property type="entry name" value="Prot_kinase_dom"/>
</dbReference>
<dbReference type="InterPro" id="IPR000270">
    <property type="entry name" value="PB1_dom"/>
</dbReference>
<evidence type="ECO:0000313" key="19">
    <source>
        <dbReference type="EMBL" id="KAK0393261.1"/>
    </source>
</evidence>
<evidence type="ECO:0000313" key="20">
    <source>
        <dbReference type="Proteomes" id="UP001175271"/>
    </source>
</evidence>
<dbReference type="Pfam" id="PF00130">
    <property type="entry name" value="C1_1"/>
    <property type="match status" value="1"/>
</dbReference>
<keyword evidence="20" id="KW-1185">Reference proteome</keyword>
<dbReference type="PROSITE" id="PS50112">
    <property type="entry name" value="PAS"/>
    <property type="match status" value="2"/>
</dbReference>
<dbReference type="SMART" id="SM00220">
    <property type="entry name" value="S_TKc"/>
    <property type="match status" value="1"/>
</dbReference>
<protein>
    <recommendedName>
        <fullName evidence="2">protein kinase C</fullName>
        <ecNumber evidence="2">2.7.11.13</ecNumber>
    </recommendedName>
</protein>
<sequence length="885" mass="100585">MPTAGSGRSVAQYRRQMENAEFEQLSAQLPIARAISGQHIDKTSVVRLASTFMRLTYAVASLHKLPKRCPSENYWNAQLLEVLDGFLMCLSSAGDILYVSETISIHLGLSQVEMTGNNINDYLHPADAYSIHLSFEASTAGEPHLSVFRMRSTLTKRASKENPRSASGFKVVKMDFFKRESDGAMFCFCQPLFQSCASTIRLDNNSFLLCTEINFSIRYVDARGAEFFGIVSGDLNERSLYQLIHPEDVDRLTHLHMELFQFGASTTAFCRLTTLTSRTKGRKLCYIEISGNRYPLQHNGKKFNILTLKVVVSDLPFCMGFQGYYCNGAIGHCACIDDFFGHVREAHKLIDETITVKWIDDEGDPCTISTQPELDEAVRLSDNAELILHVFSGKPASPGFPCTGENKNVYRRGARRWKNNKFYYVNGHRFQGKRLNKRTQCFICNDSIWGIGRQGYRCVDCQLPVHSKCYRFVRIACGDAIGLSPIYQGTTVSDQTCHSRLRSHEDSAYEECAIETSKPRNSVKQDSSIQWSVGLNDFNLLAVLGRGSYSKVMQAEHKKTGNIYAIKIIKKDMFNKIINEDEDIESIQNEKSVFEAASNHPFLIGLHSCFQTDSRLFFVIEYAAGGDLFVHMVNKKKLPEDHARFYAAELILALHFLHSRGIIYRDLKLDNVLLDTTGHIKLTDYGMCKVNMGPCDTTSTLCGTPNYMAPEIVGQQEYGFGVDWWALGVLMFEMMVGMTPFDEEIDDNNLRETKLLQNILEKRIRFPRNITVKAARVLSDFLTRDPSQRLGCSTFDLEESLENIKNHAFFRNSMNWEMLEARDISPPYNPSVQGDRDLKHFDKEFLKESPTLTFDDPNIIEQIDQSEFEGFEYINPLFMSKEESV</sequence>